<dbReference type="OrthoDB" id="1073746at2"/>
<dbReference type="AlphaFoldDB" id="H9UBG7"/>
<dbReference type="PANTHER" id="PTHR38015">
    <property type="entry name" value="BLR6086 PROTEIN"/>
    <property type="match status" value="1"/>
</dbReference>
<evidence type="ECO:0000259" key="3">
    <source>
        <dbReference type="Pfam" id="PF02317"/>
    </source>
</evidence>
<feature type="domain" description="Opine dehydrogenase" evidence="3">
    <location>
        <begin position="182"/>
        <end position="326"/>
    </location>
</feature>
<evidence type="ECO:0000256" key="1">
    <source>
        <dbReference type="ARBA" id="ARBA00023002"/>
    </source>
</evidence>
<accession>H9UBG7</accession>
<sequence length="359" mass="39007">MKVCIIGGGNGGQALAGVLALRGFDVSLYNRSEQRIERIIKTKKIELQGSISGITYISFATTDLREAISGRQLLLVVLPAFAHREIALKLAPYLEDGQIIILNPGRTAGALEFYTALKQFGVDKDITVAEAQTFLFASRITGPGVVKIFGVKNAVPVAALPAQKNTILKDAIEKVLPEFRIVPNTLHTSFANIGAVFHPASVLLNAGWIESTSGDFEFYTNGISPSVAKVLQAIDDERCAVAKSFGLETMSALEWLKYAYSVEGEDLYEALQLNKAYKGIKAPSSIDNRYILEDVPMSLVPISEFGKVTGVRTPTIDTIISLASVMLGRDFRKEGRTLEKLGLLGKSPEEVKRIMEVGI</sequence>
<dbReference type="RefSeq" id="WP_014451304.1">
    <property type="nucleotide sequence ID" value="NC_017095.1"/>
</dbReference>
<dbReference type="InterPro" id="IPR003421">
    <property type="entry name" value="Opine_DH"/>
</dbReference>
<dbReference type="InterPro" id="IPR008927">
    <property type="entry name" value="6-PGluconate_DH-like_C_sf"/>
</dbReference>
<keyword evidence="5" id="KW-1185">Reference proteome</keyword>
<protein>
    <submittedName>
        <fullName evidence="4">Glycerol-3-phosphate dehydrogenase</fullName>
    </submittedName>
</protein>
<dbReference type="eggNOG" id="COG0240">
    <property type="taxonomic scope" value="Bacteria"/>
</dbReference>
<feature type="domain" description="Glycerol-3-phosphate dehydrogenase NAD-dependent N-terminal" evidence="2">
    <location>
        <begin position="2"/>
        <end position="101"/>
    </location>
</feature>
<proteinExistence type="predicted"/>
<dbReference type="Pfam" id="PF01210">
    <property type="entry name" value="NAD_Gly3P_dh_N"/>
    <property type="match status" value="1"/>
</dbReference>
<organism evidence="4 5">
    <name type="scientific">Fervidobacterium pennivorans (strain DSM 9078 / Ven5)</name>
    <dbReference type="NCBI Taxonomy" id="771875"/>
    <lineage>
        <taxon>Bacteria</taxon>
        <taxon>Thermotogati</taxon>
        <taxon>Thermotogota</taxon>
        <taxon>Thermotogae</taxon>
        <taxon>Thermotogales</taxon>
        <taxon>Fervidobacteriaceae</taxon>
        <taxon>Fervidobacterium</taxon>
    </lineage>
</organism>
<dbReference type="HOGENOM" id="CLU_056511_2_0_0"/>
<reference evidence="4" key="1">
    <citation type="submission" date="2012-03" db="EMBL/GenBank/DDBJ databases">
        <title>Complete sequence of Fervidobacterium pennivorans DSM 9078.</title>
        <authorList>
            <consortium name="US DOE Joint Genome Institute"/>
            <person name="Lucas S."/>
            <person name="Han J."/>
            <person name="Lapidus A."/>
            <person name="Cheng J.-F."/>
            <person name="Goodwin L."/>
            <person name="Pitluck S."/>
            <person name="Peters L."/>
            <person name="Ovchinnikova G."/>
            <person name="Lu M."/>
            <person name="Detter J.C."/>
            <person name="Han C."/>
            <person name="Tapia R."/>
            <person name="Land M."/>
            <person name="Hauser L."/>
            <person name="Kyrpides N."/>
            <person name="Ivanova N."/>
            <person name="Pagani I."/>
            <person name="Noll K.M."/>
            <person name="Woyke T."/>
        </authorList>
    </citation>
    <scope>NUCLEOTIDE SEQUENCE</scope>
    <source>
        <strain evidence="4">DSM 9078</strain>
    </source>
</reference>
<dbReference type="KEGG" id="fpe:Ferpe_0740"/>
<dbReference type="SUPFAM" id="SSF48179">
    <property type="entry name" value="6-phosphogluconate dehydrogenase C-terminal domain-like"/>
    <property type="match status" value="1"/>
</dbReference>
<dbReference type="InterPro" id="IPR036291">
    <property type="entry name" value="NAD(P)-bd_dom_sf"/>
</dbReference>
<dbReference type="Gene3D" id="3.40.50.720">
    <property type="entry name" value="NAD(P)-binding Rossmann-like Domain"/>
    <property type="match status" value="1"/>
</dbReference>
<dbReference type="EMBL" id="CP003260">
    <property type="protein sequence ID" value="AFG34860.1"/>
    <property type="molecule type" value="Genomic_DNA"/>
</dbReference>
<dbReference type="InterPro" id="IPR011128">
    <property type="entry name" value="G3P_DH_NAD-dep_N"/>
</dbReference>
<dbReference type="GO" id="GO:0051287">
    <property type="term" value="F:NAD binding"/>
    <property type="evidence" value="ECO:0007669"/>
    <property type="project" value="InterPro"/>
</dbReference>
<keyword evidence="1" id="KW-0560">Oxidoreductase</keyword>
<dbReference type="InterPro" id="IPR051729">
    <property type="entry name" value="Opine/Lysopine_DH"/>
</dbReference>
<dbReference type="InterPro" id="IPR013328">
    <property type="entry name" value="6PGD_dom2"/>
</dbReference>
<evidence type="ECO:0000259" key="2">
    <source>
        <dbReference type="Pfam" id="PF01210"/>
    </source>
</evidence>
<dbReference type="STRING" id="771875.Ferpe_0740"/>
<dbReference type="GO" id="GO:0046168">
    <property type="term" value="P:glycerol-3-phosphate catabolic process"/>
    <property type="evidence" value="ECO:0007669"/>
    <property type="project" value="InterPro"/>
</dbReference>
<evidence type="ECO:0000313" key="5">
    <source>
        <dbReference type="Proteomes" id="UP000007384"/>
    </source>
</evidence>
<dbReference type="PANTHER" id="PTHR38015:SF1">
    <property type="entry name" value="OPINE DEHYDROGENASE DOMAIN-CONTAINING PROTEIN"/>
    <property type="match status" value="1"/>
</dbReference>
<evidence type="ECO:0000313" key="4">
    <source>
        <dbReference type="EMBL" id="AFG34860.1"/>
    </source>
</evidence>
<dbReference type="Gene3D" id="1.10.1040.10">
    <property type="entry name" value="N-(1-d-carboxylethyl)-l-norvaline Dehydrogenase, domain 2"/>
    <property type="match status" value="1"/>
</dbReference>
<dbReference type="SUPFAM" id="SSF51735">
    <property type="entry name" value="NAD(P)-binding Rossmann-fold domains"/>
    <property type="match status" value="1"/>
</dbReference>
<gene>
    <name evidence="4" type="ordered locus">Ferpe_0740</name>
</gene>
<dbReference type="PATRIC" id="fig|771875.3.peg.759"/>
<dbReference type="GO" id="GO:0016616">
    <property type="term" value="F:oxidoreductase activity, acting on the CH-OH group of donors, NAD or NADP as acceptor"/>
    <property type="evidence" value="ECO:0007669"/>
    <property type="project" value="InterPro"/>
</dbReference>
<dbReference type="Pfam" id="PF02317">
    <property type="entry name" value="Octopine_DH"/>
    <property type="match status" value="1"/>
</dbReference>
<dbReference type="Proteomes" id="UP000007384">
    <property type="component" value="Chromosome"/>
</dbReference>
<name>H9UBG7_FERPD</name>